<dbReference type="Proteomes" id="UP001603857">
    <property type="component" value="Unassembled WGS sequence"/>
</dbReference>
<accession>A0ABD1NGJ6</accession>
<evidence type="ECO:0000313" key="2">
    <source>
        <dbReference type="Proteomes" id="UP001603857"/>
    </source>
</evidence>
<reference evidence="1 2" key="1">
    <citation type="submission" date="2024-08" db="EMBL/GenBank/DDBJ databases">
        <title>Insights into the chromosomal genome structure of Flemingia macrophylla.</title>
        <authorList>
            <person name="Ding Y."/>
            <person name="Zhao Y."/>
            <person name="Bi W."/>
            <person name="Wu M."/>
            <person name="Zhao G."/>
            <person name="Gong Y."/>
            <person name="Li W."/>
            <person name="Zhang P."/>
        </authorList>
    </citation>
    <scope>NUCLEOTIDE SEQUENCE [LARGE SCALE GENOMIC DNA]</scope>
    <source>
        <strain evidence="1">DYQJB</strain>
        <tissue evidence="1">Leaf</tissue>
    </source>
</reference>
<protein>
    <submittedName>
        <fullName evidence="1">Uncharacterized protein</fullName>
    </submittedName>
</protein>
<name>A0ABD1NGJ6_9FABA</name>
<dbReference type="EMBL" id="JBGMDY010000001">
    <property type="protein sequence ID" value="KAL2346683.1"/>
    <property type="molecule type" value="Genomic_DNA"/>
</dbReference>
<dbReference type="AlphaFoldDB" id="A0ABD1NGJ6"/>
<evidence type="ECO:0000313" key="1">
    <source>
        <dbReference type="EMBL" id="KAL2346683.1"/>
    </source>
</evidence>
<sequence length="50" mass="5856">MPSFSINRACWGNPRKDLSIACFGFTFFFRLAKSGKRSKLFLFFFIFGYS</sequence>
<organism evidence="1 2">
    <name type="scientific">Flemingia macrophylla</name>
    <dbReference type="NCBI Taxonomy" id="520843"/>
    <lineage>
        <taxon>Eukaryota</taxon>
        <taxon>Viridiplantae</taxon>
        <taxon>Streptophyta</taxon>
        <taxon>Embryophyta</taxon>
        <taxon>Tracheophyta</taxon>
        <taxon>Spermatophyta</taxon>
        <taxon>Magnoliopsida</taxon>
        <taxon>eudicotyledons</taxon>
        <taxon>Gunneridae</taxon>
        <taxon>Pentapetalae</taxon>
        <taxon>rosids</taxon>
        <taxon>fabids</taxon>
        <taxon>Fabales</taxon>
        <taxon>Fabaceae</taxon>
        <taxon>Papilionoideae</taxon>
        <taxon>50 kb inversion clade</taxon>
        <taxon>NPAAA clade</taxon>
        <taxon>indigoferoid/millettioid clade</taxon>
        <taxon>Phaseoleae</taxon>
        <taxon>Flemingia</taxon>
    </lineage>
</organism>
<comment type="caution">
    <text evidence="1">The sequence shown here is derived from an EMBL/GenBank/DDBJ whole genome shotgun (WGS) entry which is preliminary data.</text>
</comment>
<gene>
    <name evidence="1" type="ORF">Fmac_000683</name>
</gene>
<keyword evidence="2" id="KW-1185">Reference proteome</keyword>
<proteinExistence type="predicted"/>